<reference evidence="2 3" key="1">
    <citation type="submission" date="2021-06" db="EMBL/GenBank/DDBJ databases">
        <title>Clostridia strains as spoilage organisms.</title>
        <authorList>
            <person name="Wambui J."/>
            <person name="Stephan R."/>
            <person name="Stevens M.J.A."/>
        </authorList>
    </citation>
    <scope>NUCLEOTIDE SEQUENCE [LARGE SCALE GENOMIC DNA]</scope>
    <source>
        <strain evidence="2 3">CM013</strain>
    </source>
</reference>
<feature type="transmembrane region" description="Helical" evidence="1">
    <location>
        <begin position="6"/>
        <end position="25"/>
    </location>
</feature>
<organism evidence="2 3">
    <name type="scientific">Clostridium algidicarnis</name>
    <dbReference type="NCBI Taxonomy" id="37659"/>
    <lineage>
        <taxon>Bacteria</taxon>
        <taxon>Bacillati</taxon>
        <taxon>Bacillota</taxon>
        <taxon>Clostridia</taxon>
        <taxon>Eubacteriales</taxon>
        <taxon>Clostridiaceae</taxon>
        <taxon>Clostridium</taxon>
    </lineage>
</organism>
<accession>A0ABS6C1P6</accession>
<dbReference type="Proteomes" id="UP000740830">
    <property type="component" value="Unassembled WGS sequence"/>
</dbReference>
<dbReference type="InterPro" id="IPR011435">
    <property type="entry name" value="UmpAB"/>
</dbReference>
<keyword evidence="1" id="KW-0472">Membrane</keyword>
<evidence type="ECO:0000313" key="3">
    <source>
        <dbReference type="Proteomes" id="UP000740830"/>
    </source>
</evidence>
<feature type="transmembrane region" description="Helical" evidence="1">
    <location>
        <begin position="100"/>
        <end position="119"/>
    </location>
</feature>
<dbReference type="Pfam" id="PF07556">
    <property type="entry name" value="DUF1538"/>
    <property type="match status" value="1"/>
</dbReference>
<gene>
    <name evidence="2" type="ORF">KPL27_04770</name>
</gene>
<keyword evidence="1" id="KW-0812">Transmembrane</keyword>
<sequence length="251" mass="26314">MIFVCLLNIIALDILGGIYLVLNILKGLALTAKDIIPVSLFLIIFQIFVLKSPIGDTKPLILGILLSTVGLYIFIKGLEIGLMPLGSSVGSKLPLLDNKLLVIVFAFILGYTTTLAEPALASLAMEIEELSVGTMKNKWLIHAVATGVGIGISLGMIKIMYNIPYTHIIIPMVLLASILAYFAPSSITGIAFDSGGVTTGPVTVPLNMALAIGLSSVISGSDPLIDGFGIIGLASITPIIAVLLLGIIVKF</sequence>
<protein>
    <submittedName>
        <fullName evidence="2">DUF1538 domain-containing protein</fullName>
    </submittedName>
</protein>
<name>A0ABS6C1P6_9CLOT</name>
<feature type="transmembrane region" description="Helical" evidence="1">
    <location>
        <begin position="139"/>
        <end position="161"/>
    </location>
</feature>
<feature type="transmembrane region" description="Helical" evidence="1">
    <location>
        <begin position="37"/>
        <end position="54"/>
    </location>
</feature>
<feature type="transmembrane region" description="Helical" evidence="1">
    <location>
        <begin position="168"/>
        <end position="192"/>
    </location>
</feature>
<comment type="caution">
    <text evidence="2">The sequence shown here is derived from an EMBL/GenBank/DDBJ whole genome shotgun (WGS) entry which is preliminary data.</text>
</comment>
<keyword evidence="3" id="KW-1185">Reference proteome</keyword>
<keyword evidence="1" id="KW-1133">Transmembrane helix</keyword>
<proteinExistence type="predicted"/>
<evidence type="ECO:0000256" key="1">
    <source>
        <dbReference type="SAM" id="Phobius"/>
    </source>
</evidence>
<feature type="transmembrane region" description="Helical" evidence="1">
    <location>
        <begin position="228"/>
        <end position="249"/>
    </location>
</feature>
<dbReference type="EMBL" id="JAHLDG010000006">
    <property type="protein sequence ID" value="MBU3219416.1"/>
    <property type="molecule type" value="Genomic_DNA"/>
</dbReference>
<feature type="transmembrane region" description="Helical" evidence="1">
    <location>
        <begin position="60"/>
        <end position="79"/>
    </location>
</feature>
<evidence type="ECO:0000313" key="2">
    <source>
        <dbReference type="EMBL" id="MBU3219416.1"/>
    </source>
</evidence>